<dbReference type="STRING" id="1618446.UV61_C0001G0049"/>
<dbReference type="GO" id="GO:0006465">
    <property type="term" value="P:signal peptide processing"/>
    <property type="evidence" value="ECO:0007669"/>
    <property type="project" value="InterPro"/>
</dbReference>
<proteinExistence type="inferred from homology"/>
<dbReference type="PRINTS" id="PR00727">
    <property type="entry name" value="LEADERPTASE"/>
</dbReference>
<keyword evidence="4" id="KW-0472">Membrane</keyword>
<feature type="transmembrane region" description="Helical" evidence="4">
    <location>
        <begin position="6"/>
        <end position="25"/>
    </location>
</feature>
<keyword evidence="4" id="KW-0812">Transmembrane</keyword>
<dbReference type="EC" id="3.4.21.89" evidence="4"/>
<keyword evidence="2 4" id="KW-0645">Protease</keyword>
<dbReference type="PANTHER" id="PTHR43390">
    <property type="entry name" value="SIGNAL PEPTIDASE I"/>
    <property type="match status" value="1"/>
</dbReference>
<feature type="domain" description="Peptidase S26" evidence="5">
    <location>
        <begin position="6"/>
        <end position="149"/>
    </location>
</feature>
<name>A0A0G1CQB9_9BACT</name>
<reference evidence="6 7" key="1">
    <citation type="journal article" date="2015" name="Nature">
        <title>rRNA introns, odd ribosomes, and small enigmatic genomes across a large radiation of phyla.</title>
        <authorList>
            <person name="Brown C.T."/>
            <person name="Hug L.A."/>
            <person name="Thomas B.C."/>
            <person name="Sharon I."/>
            <person name="Castelle C.J."/>
            <person name="Singh A."/>
            <person name="Wilkins M.J."/>
            <person name="Williams K.H."/>
            <person name="Banfield J.F."/>
        </authorList>
    </citation>
    <scope>NUCLEOTIDE SEQUENCE [LARGE SCALE GENOMIC DNA]</scope>
</reference>
<dbReference type="NCBIfam" id="TIGR02227">
    <property type="entry name" value="sigpep_I_bact"/>
    <property type="match status" value="1"/>
</dbReference>
<evidence type="ECO:0000256" key="3">
    <source>
        <dbReference type="ARBA" id="ARBA00022801"/>
    </source>
</evidence>
<dbReference type="InterPro" id="IPR000223">
    <property type="entry name" value="Pept_S26A_signal_pept_1"/>
</dbReference>
<evidence type="ECO:0000256" key="1">
    <source>
        <dbReference type="ARBA" id="ARBA00009370"/>
    </source>
</evidence>
<protein>
    <recommendedName>
        <fullName evidence="4">Signal peptidase I</fullName>
        <ecNumber evidence="4">3.4.21.89</ecNumber>
    </recommendedName>
</protein>
<evidence type="ECO:0000256" key="4">
    <source>
        <dbReference type="RuleBase" id="RU362042"/>
    </source>
</evidence>
<keyword evidence="3 4" id="KW-0378">Hydrolase</keyword>
<dbReference type="Gene3D" id="2.10.109.10">
    <property type="entry name" value="Umud Fragment, subunit A"/>
    <property type="match status" value="1"/>
</dbReference>
<organism evidence="6 7">
    <name type="scientific">Candidatus Gottesmanbacteria bacterium GW2011_GWB1_43_11</name>
    <dbReference type="NCBI Taxonomy" id="1618446"/>
    <lineage>
        <taxon>Bacteria</taxon>
        <taxon>Candidatus Gottesmaniibacteriota</taxon>
    </lineage>
</organism>
<evidence type="ECO:0000256" key="2">
    <source>
        <dbReference type="ARBA" id="ARBA00022670"/>
    </source>
</evidence>
<dbReference type="PANTHER" id="PTHR43390:SF1">
    <property type="entry name" value="CHLOROPLAST PROCESSING PEPTIDASE"/>
    <property type="match status" value="1"/>
</dbReference>
<dbReference type="InterPro" id="IPR019756">
    <property type="entry name" value="Pept_S26A_signal_pept_1_Ser-AS"/>
</dbReference>
<dbReference type="InterPro" id="IPR036286">
    <property type="entry name" value="LexA/Signal_pep-like_sf"/>
</dbReference>
<accession>A0A0G1CQB9</accession>
<dbReference type="SUPFAM" id="SSF51306">
    <property type="entry name" value="LexA/Signal peptidase"/>
    <property type="match status" value="1"/>
</dbReference>
<dbReference type="Pfam" id="PF10502">
    <property type="entry name" value="Peptidase_S26"/>
    <property type="match status" value="1"/>
</dbReference>
<evidence type="ECO:0000313" key="6">
    <source>
        <dbReference type="EMBL" id="KKS87642.1"/>
    </source>
</evidence>
<dbReference type="GO" id="GO:0009003">
    <property type="term" value="F:signal peptidase activity"/>
    <property type="evidence" value="ECO:0007669"/>
    <property type="project" value="UniProtKB-EC"/>
</dbReference>
<evidence type="ECO:0000313" key="7">
    <source>
        <dbReference type="Proteomes" id="UP000034050"/>
    </source>
</evidence>
<dbReference type="GO" id="GO:0004252">
    <property type="term" value="F:serine-type endopeptidase activity"/>
    <property type="evidence" value="ECO:0007669"/>
    <property type="project" value="InterPro"/>
</dbReference>
<comment type="catalytic activity">
    <reaction evidence="4">
        <text>Cleavage of hydrophobic, N-terminal signal or leader sequences from secreted and periplasmic proteins.</text>
        <dbReference type="EC" id="3.4.21.89"/>
    </reaction>
</comment>
<gene>
    <name evidence="6" type="ORF">UV61_C0001G0049</name>
</gene>
<dbReference type="GO" id="GO:0016020">
    <property type="term" value="C:membrane"/>
    <property type="evidence" value="ECO:0007669"/>
    <property type="project" value="UniProtKB-SubCell"/>
</dbReference>
<evidence type="ECO:0000259" key="5">
    <source>
        <dbReference type="Pfam" id="PF10502"/>
    </source>
</evidence>
<dbReference type="AlphaFoldDB" id="A0A0G1CQB9"/>
<comment type="caution">
    <text evidence="6">The sequence shown here is derived from an EMBL/GenBank/DDBJ whole genome shotgun (WGS) entry which is preliminary data.</text>
</comment>
<sequence length="151" mass="17025">MTSIKLAVKVISLLILILIFVKVFFPFYRIGSGSMEPTLSEGDVIIVSRYHYKFFKPKRREIVLIDPASGVFSKGTLAHRVIAVSGDRVIIANDRVAVNGDEIEYSVLNNARPTDLVVPRDNIFQKGDNPETRTYGLVNQEFIVGKVLFYF</sequence>
<dbReference type="InterPro" id="IPR019533">
    <property type="entry name" value="Peptidase_S26"/>
</dbReference>
<dbReference type="CDD" id="cd06530">
    <property type="entry name" value="S26_SPase_I"/>
    <property type="match status" value="1"/>
</dbReference>
<comment type="subcellular location">
    <subcellularLocation>
        <location evidence="4">Membrane</location>
        <topology evidence="4">Single-pass type II membrane protein</topology>
    </subcellularLocation>
</comment>
<keyword evidence="4" id="KW-1133">Transmembrane helix</keyword>
<dbReference type="PROSITE" id="PS00501">
    <property type="entry name" value="SPASE_I_1"/>
    <property type="match status" value="1"/>
</dbReference>
<comment type="similarity">
    <text evidence="1 4">Belongs to the peptidase S26 family.</text>
</comment>
<dbReference type="Proteomes" id="UP000034050">
    <property type="component" value="Unassembled WGS sequence"/>
</dbReference>
<dbReference type="EMBL" id="LCFD01000001">
    <property type="protein sequence ID" value="KKS87642.1"/>
    <property type="molecule type" value="Genomic_DNA"/>
</dbReference>